<dbReference type="Proteomes" id="UP001157502">
    <property type="component" value="Chromosome 33"/>
</dbReference>
<protein>
    <submittedName>
        <fullName evidence="1">Uncharacterized protein</fullName>
    </submittedName>
</protein>
<keyword evidence="2" id="KW-1185">Reference proteome</keyword>
<gene>
    <name evidence="1" type="ORF">DPEC_G00336580</name>
</gene>
<proteinExistence type="predicted"/>
<reference evidence="1" key="1">
    <citation type="submission" date="2021-05" db="EMBL/GenBank/DDBJ databases">
        <authorList>
            <person name="Pan Q."/>
            <person name="Jouanno E."/>
            <person name="Zahm M."/>
            <person name="Klopp C."/>
            <person name="Cabau C."/>
            <person name="Louis A."/>
            <person name="Berthelot C."/>
            <person name="Parey E."/>
            <person name="Roest Crollius H."/>
            <person name="Montfort J."/>
            <person name="Robinson-Rechavi M."/>
            <person name="Bouchez O."/>
            <person name="Lampietro C."/>
            <person name="Lopez Roques C."/>
            <person name="Donnadieu C."/>
            <person name="Postlethwait J."/>
            <person name="Bobe J."/>
            <person name="Dillon D."/>
            <person name="Chandos A."/>
            <person name="von Hippel F."/>
            <person name="Guiguen Y."/>
        </authorList>
    </citation>
    <scope>NUCLEOTIDE SEQUENCE</scope>
    <source>
        <strain evidence="1">YG-Jan2019</strain>
    </source>
</reference>
<evidence type="ECO:0000313" key="2">
    <source>
        <dbReference type="Proteomes" id="UP001157502"/>
    </source>
</evidence>
<comment type="caution">
    <text evidence="1">The sequence shown here is derived from an EMBL/GenBank/DDBJ whole genome shotgun (WGS) entry which is preliminary data.</text>
</comment>
<name>A0ACC2F799_DALPE</name>
<dbReference type="EMBL" id="CM055760">
    <property type="protein sequence ID" value="KAJ7987229.1"/>
    <property type="molecule type" value="Genomic_DNA"/>
</dbReference>
<sequence>MSQQASPPTQPTVPASSPGTCMKSTSLQQPQCTTSTSAARPAEKPSEQPQGGFISFFKSALLIEESTPGSKPQDKAGSASLSGSTAPNMQGDTGASSLLGQVESSRFGSSGNLSQASSQLSETGQESIGGSGLEESFHSYHSTSFRSNTSGQQTINGHLQSNVLRQENLRRPSVEIGRSLNGSVKNLDHLVEKRSNKLLQSFPDDGPPLPFSPSRIHWLKAINKVRVQLQESLSQCNNEANGLVN</sequence>
<accession>A0ACC2F799</accession>
<organism evidence="1 2">
    <name type="scientific">Dallia pectoralis</name>
    <name type="common">Alaska blackfish</name>
    <dbReference type="NCBI Taxonomy" id="75939"/>
    <lineage>
        <taxon>Eukaryota</taxon>
        <taxon>Metazoa</taxon>
        <taxon>Chordata</taxon>
        <taxon>Craniata</taxon>
        <taxon>Vertebrata</taxon>
        <taxon>Euteleostomi</taxon>
        <taxon>Actinopterygii</taxon>
        <taxon>Neopterygii</taxon>
        <taxon>Teleostei</taxon>
        <taxon>Protacanthopterygii</taxon>
        <taxon>Esociformes</taxon>
        <taxon>Umbridae</taxon>
        <taxon>Dallia</taxon>
    </lineage>
</organism>
<evidence type="ECO:0000313" key="1">
    <source>
        <dbReference type="EMBL" id="KAJ7987229.1"/>
    </source>
</evidence>